<dbReference type="PROSITE" id="PS50142">
    <property type="entry name" value="RNASE_3_2"/>
    <property type="match status" value="1"/>
</dbReference>
<evidence type="ECO:0000313" key="7">
    <source>
        <dbReference type="EMBL" id="SPO05740.1"/>
    </source>
</evidence>
<dbReference type="PANTHER" id="PTHR11207">
    <property type="entry name" value="RIBONUCLEASE III"/>
    <property type="match status" value="1"/>
</dbReference>
<dbReference type="Proteomes" id="UP001187682">
    <property type="component" value="Unassembled WGS sequence"/>
</dbReference>
<evidence type="ECO:0000313" key="8">
    <source>
        <dbReference type="Proteomes" id="UP001187682"/>
    </source>
</evidence>
<evidence type="ECO:0000256" key="5">
    <source>
        <dbReference type="SAM" id="MobiDB-lite"/>
    </source>
</evidence>
<name>A0AAE8N6H8_9PEZI</name>
<sequence length="431" mass="47272">MSKRHHKDISDGHDKHLDGKHKRRRSRSEQPIRSSEDATELLKTHASQLTECIQVLNGNVSGASASDAHSALVALSKKLLPAFQVLAGDGVATTAPAKQELDDHSSNARPLESPGQQQQKQLTSPADGTASSTRGLEFIDPMLITPWTVDDIPSSLPPLPPADPQLAEAAFRHQALSTREQLAYDRLEWVGDANIYLLSTYFIFSTFGGLDPGKSSQMRERLVRNQTLAAYFREYDLGTRAKVPGFIKLGEGKDGMKVQGDMFEAYVAAVILSDHERGPARAVTWLKALWARTIADDIRRAEKMPETQRVQELGQDRSETEAGTAKLRLNQALRVPGVELIYEDVPTKQKNKANKSPMFSVKLFLRGWGEQKKELGWGTSVSKKEAGQKAAVMALANKKLMAVYVARKKAYVEEMAKTGKGAAAAAATEEG</sequence>
<dbReference type="SMART" id="SM00535">
    <property type="entry name" value="RIBOc"/>
    <property type="match status" value="1"/>
</dbReference>
<evidence type="ECO:0000256" key="3">
    <source>
        <dbReference type="ARBA" id="ARBA00022801"/>
    </source>
</evidence>
<dbReference type="SUPFAM" id="SSF69065">
    <property type="entry name" value="RNase III domain-like"/>
    <property type="match status" value="1"/>
</dbReference>
<keyword evidence="1" id="KW-0540">Nuclease</keyword>
<dbReference type="Gene3D" id="1.10.1520.10">
    <property type="entry name" value="Ribonuclease III domain"/>
    <property type="match status" value="1"/>
</dbReference>
<keyword evidence="8" id="KW-1185">Reference proteome</keyword>
<keyword evidence="2" id="KW-0255">Endonuclease</keyword>
<dbReference type="InterPro" id="IPR000999">
    <property type="entry name" value="RNase_III_dom"/>
</dbReference>
<feature type="compositionally biased region" description="Polar residues" evidence="5">
    <location>
        <begin position="114"/>
        <end position="132"/>
    </location>
</feature>
<feature type="compositionally biased region" description="Basic and acidic residues" evidence="5">
    <location>
        <begin position="8"/>
        <end position="17"/>
    </location>
</feature>
<keyword evidence="3" id="KW-0378">Hydrolase</keyword>
<dbReference type="EMBL" id="ONZQ02000013">
    <property type="protein sequence ID" value="SPO05740.1"/>
    <property type="molecule type" value="Genomic_DNA"/>
</dbReference>
<feature type="compositionally biased region" description="Basic and acidic residues" evidence="5">
    <location>
        <begin position="27"/>
        <end position="41"/>
    </location>
</feature>
<dbReference type="PROSITE" id="PS00517">
    <property type="entry name" value="RNASE_3_1"/>
    <property type="match status" value="1"/>
</dbReference>
<feature type="region of interest" description="Disordered" evidence="5">
    <location>
        <begin position="1"/>
        <end position="41"/>
    </location>
</feature>
<dbReference type="GO" id="GO:0006364">
    <property type="term" value="P:rRNA processing"/>
    <property type="evidence" value="ECO:0007669"/>
    <property type="project" value="TreeGrafter"/>
</dbReference>
<evidence type="ECO:0000256" key="4">
    <source>
        <dbReference type="ARBA" id="ARBA00022884"/>
    </source>
</evidence>
<dbReference type="GO" id="GO:0003723">
    <property type="term" value="F:RNA binding"/>
    <property type="evidence" value="ECO:0007669"/>
    <property type="project" value="UniProtKB-KW"/>
</dbReference>
<dbReference type="SUPFAM" id="SSF54768">
    <property type="entry name" value="dsRNA-binding domain-like"/>
    <property type="match status" value="1"/>
</dbReference>
<dbReference type="AlphaFoldDB" id="A0AAE8N6H8"/>
<dbReference type="GO" id="GO:0034475">
    <property type="term" value="P:U4 snRNA 3'-end processing"/>
    <property type="evidence" value="ECO:0007669"/>
    <property type="project" value="TreeGrafter"/>
</dbReference>
<protein>
    <recommendedName>
        <fullName evidence="6">RNase III domain-containing protein</fullName>
    </recommendedName>
</protein>
<proteinExistence type="predicted"/>
<dbReference type="Pfam" id="PF00636">
    <property type="entry name" value="Ribonuclease_3"/>
    <property type="match status" value="1"/>
</dbReference>
<feature type="region of interest" description="Disordered" evidence="5">
    <location>
        <begin position="98"/>
        <end position="132"/>
    </location>
</feature>
<organism evidence="7 8">
    <name type="scientific">Cephalotrichum gorgonifer</name>
    <dbReference type="NCBI Taxonomy" id="2041049"/>
    <lineage>
        <taxon>Eukaryota</taxon>
        <taxon>Fungi</taxon>
        <taxon>Dikarya</taxon>
        <taxon>Ascomycota</taxon>
        <taxon>Pezizomycotina</taxon>
        <taxon>Sordariomycetes</taxon>
        <taxon>Hypocreomycetidae</taxon>
        <taxon>Microascales</taxon>
        <taxon>Microascaceae</taxon>
        <taxon>Cephalotrichum</taxon>
    </lineage>
</organism>
<dbReference type="GO" id="GO:0004525">
    <property type="term" value="F:ribonuclease III activity"/>
    <property type="evidence" value="ECO:0007669"/>
    <property type="project" value="InterPro"/>
</dbReference>
<accession>A0AAE8N6H8</accession>
<comment type="caution">
    <text evidence="7">The sequence shown here is derived from an EMBL/GenBank/DDBJ whole genome shotgun (WGS) entry which is preliminary data.</text>
</comment>
<reference evidence="7" key="1">
    <citation type="submission" date="2018-03" db="EMBL/GenBank/DDBJ databases">
        <authorList>
            <person name="Guldener U."/>
        </authorList>
    </citation>
    <scope>NUCLEOTIDE SEQUENCE</scope>
</reference>
<keyword evidence="4" id="KW-0694">RNA-binding</keyword>
<evidence type="ECO:0000256" key="1">
    <source>
        <dbReference type="ARBA" id="ARBA00022722"/>
    </source>
</evidence>
<dbReference type="Gene3D" id="3.30.160.20">
    <property type="match status" value="1"/>
</dbReference>
<dbReference type="GO" id="GO:0006369">
    <property type="term" value="P:termination of RNA polymerase II transcription"/>
    <property type="evidence" value="ECO:0007669"/>
    <property type="project" value="TreeGrafter"/>
</dbReference>
<dbReference type="CDD" id="cd00593">
    <property type="entry name" value="RIBOc"/>
    <property type="match status" value="1"/>
</dbReference>
<dbReference type="PANTHER" id="PTHR11207:SF0">
    <property type="entry name" value="RIBONUCLEASE 3"/>
    <property type="match status" value="1"/>
</dbReference>
<evidence type="ECO:0000256" key="2">
    <source>
        <dbReference type="ARBA" id="ARBA00022759"/>
    </source>
</evidence>
<dbReference type="InterPro" id="IPR036389">
    <property type="entry name" value="RNase_III_sf"/>
</dbReference>
<dbReference type="GO" id="GO:0005654">
    <property type="term" value="C:nucleoplasm"/>
    <property type="evidence" value="ECO:0007669"/>
    <property type="project" value="TreeGrafter"/>
</dbReference>
<evidence type="ECO:0000259" key="6">
    <source>
        <dbReference type="PROSITE" id="PS50142"/>
    </source>
</evidence>
<feature type="domain" description="RNase III" evidence="6">
    <location>
        <begin position="163"/>
        <end position="275"/>
    </location>
</feature>
<dbReference type="InterPro" id="IPR014720">
    <property type="entry name" value="dsRBD_dom"/>
</dbReference>
<gene>
    <name evidence="7" type="ORF">DNG_08427</name>
</gene>
<dbReference type="Pfam" id="PF00035">
    <property type="entry name" value="dsrm"/>
    <property type="match status" value="1"/>
</dbReference>